<feature type="binding site" evidence="2">
    <location>
        <position position="47"/>
    </location>
    <ligand>
        <name>Mg(2+)</name>
        <dbReference type="ChEBI" id="CHEBI:18420"/>
        <label>4</label>
    </ligand>
</feature>
<dbReference type="Gene3D" id="3.30.1330.10">
    <property type="entry name" value="PurM-like, N-terminal domain"/>
    <property type="match status" value="1"/>
</dbReference>
<sequence length="332" mass="34148">MAAASDRPGEFELIARHFAPIAGAGGLGLVDDAGLLRPARGYEIVVTTDALVAGVHFFPDDPPASIARKALAVNLSDLAAKGARPDGFVLTLALPQGWTESWLADFAAGLSRIAGEGGCPLIGGDTVSTPGPLTLSITAFGSVPAGRMVPRSGAKPGDLVLVSGTIGDGALGLKAHGPARPAWVAQLGAAERDFLADRYLHPQPRLALAEALQRHASAAMDVSDGLIGDLAKLLKASGVGADIELDAVPLSPAARAAVMADPALAELAWTGGDDYEILCTMPEREYSALMAGAGEISVPLTQIGRITAEAGVVHYREKGRVREFAHGSFSHF</sequence>
<keyword evidence="2" id="KW-0460">Magnesium</keyword>
<dbReference type="UniPathway" id="UPA00060">
    <property type="reaction ID" value="UER00142"/>
</dbReference>
<dbReference type="GO" id="GO:0000287">
    <property type="term" value="F:magnesium ion binding"/>
    <property type="evidence" value="ECO:0007669"/>
    <property type="project" value="UniProtKB-UniRule"/>
</dbReference>
<dbReference type="SUPFAM" id="SSF55326">
    <property type="entry name" value="PurM N-terminal domain-like"/>
    <property type="match status" value="1"/>
</dbReference>
<evidence type="ECO:0000313" key="5">
    <source>
        <dbReference type="EMBL" id="SEG71931.1"/>
    </source>
</evidence>
<comment type="catalytic activity">
    <reaction evidence="2">
        <text>thiamine phosphate + ATP = thiamine diphosphate + ADP</text>
        <dbReference type="Rhea" id="RHEA:15913"/>
        <dbReference type="ChEBI" id="CHEBI:30616"/>
        <dbReference type="ChEBI" id="CHEBI:37575"/>
        <dbReference type="ChEBI" id="CHEBI:58937"/>
        <dbReference type="ChEBI" id="CHEBI:456216"/>
        <dbReference type="EC" id="2.7.4.16"/>
    </reaction>
</comment>
<keyword evidence="1 2" id="KW-0784">Thiamine biosynthesis</keyword>
<dbReference type="GO" id="GO:0009229">
    <property type="term" value="P:thiamine diphosphate biosynthetic process"/>
    <property type="evidence" value="ECO:0007669"/>
    <property type="project" value="UniProtKB-UniRule"/>
</dbReference>
<evidence type="ECO:0000256" key="2">
    <source>
        <dbReference type="HAMAP-Rule" id="MF_02128"/>
    </source>
</evidence>
<dbReference type="EMBL" id="FNUY01000010">
    <property type="protein sequence ID" value="SEG71931.1"/>
    <property type="molecule type" value="Genomic_DNA"/>
</dbReference>
<protein>
    <recommendedName>
        <fullName evidence="2">Thiamine-monophosphate kinase</fullName>
        <shortName evidence="2">TMP kinase</shortName>
        <shortName evidence="2">Thiamine-phosphate kinase</shortName>
        <ecNumber evidence="2">2.7.4.16</ecNumber>
    </recommendedName>
</protein>
<dbReference type="InterPro" id="IPR006283">
    <property type="entry name" value="ThiL-like"/>
</dbReference>
<feature type="binding site" evidence="2">
    <location>
        <position position="224"/>
    </location>
    <ligand>
        <name>Mg(2+)</name>
        <dbReference type="ChEBI" id="CHEBI:18420"/>
        <label>5</label>
    </ligand>
</feature>
<feature type="binding site" evidence="2">
    <location>
        <position position="223"/>
    </location>
    <ligand>
        <name>ATP</name>
        <dbReference type="ChEBI" id="CHEBI:30616"/>
    </ligand>
</feature>
<gene>
    <name evidence="2" type="primary">thiL</name>
    <name evidence="5" type="ORF">SAMN04488115_11075</name>
</gene>
<dbReference type="InterPro" id="IPR036921">
    <property type="entry name" value="PurM-like_N_sf"/>
</dbReference>
<dbReference type="InterPro" id="IPR036676">
    <property type="entry name" value="PurM-like_C_sf"/>
</dbReference>
<feature type="binding site" evidence="2">
    <location>
        <position position="77"/>
    </location>
    <ligand>
        <name>Mg(2+)</name>
        <dbReference type="ChEBI" id="CHEBI:18420"/>
        <label>2</label>
    </ligand>
</feature>
<feature type="domain" description="PurM-like C-terminal" evidence="4">
    <location>
        <begin position="155"/>
        <end position="312"/>
    </location>
</feature>
<feature type="binding site" evidence="2">
    <location>
        <position position="77"/>
    </location>
    <ligand>
        <name>Mg(2+)</name>
        <dbReference type="ChEBI" id="CHEBI:18420"/>
        <label>4</label>
    </ligand>
</feature>
<dbReference type="GO" id="GO:0009228">
    <property type="term" value="P:thiamine biosynthetic process"/>
    <property type="evidence" value="ECO:0007669"/>
    <property type="project" value="UniProtKB-KW"/>
</dbReference>
<dbReference type="PANTHER" id="PTHR30270">
    <property type="entry name" value="THIAMINE-MONOPHOSPHATE KINASE"/>
    <property type="match status" value="1"/>
</dbReference>
<dbReference type="AlphaFoldDB" id="A0A1H6CFZ3"/>
<feature type="binding site" evidence="2">
    <location>
        <position position="32"/>
    </location>
    <ligand>
        <name>Mg(2+)</name>
        <dbReference type="ChEBI" id="CHEBI:18420"/>
        <label>4</label>
    </ligand>
</feature>
<feature type="binding site" evidence="2">
    <location>
        <position position="273"/>
    </location>
    <ligand>
        <name>substrate</name>
    </ligand>
</feature>
<feature type="binding site" evidence="2">
    <location>
        <position position="77"/>
    </location>
    <ligand>
        <name>Mg(2+)</name>
        <dbReference type="ChEBI" id="CHEBI:18420"/>
        <label>3</label>
    </ligand>
</feature>
<keyword evidence="2" id="KW-0067">ATP-binding</keyword>
<keyword evidence="6" id="KW-1185">Reference proteome</keyword>
<feature type="binding site" evidence="2">
    <location>
        <begin position="124"/>
        <end position="125"/>
    </location>
    <ligand>
        <name>ATP</name>
        <dbReference type="ChEBI" id="CHEBI:30616"/>
    </ligand>
</feature>
<accession>A0A1H6CFZ3</accession>
<dbReference type="InterPro" id="IPR010918">
    <property type="entry name" value="PurM-like_C_dom"/>
</dbReference>
<feature type="binding site" evidence="2">
    <location>
        <position position="329"/>
    </location>
    <ligand>
        <name>substrate</name>
    </ligand>
</feature>
<feature type="binding site" evidence="2">
    <location>
        <position position="151"/>
    </location>
    <ligand>
        <name>ATP</name>
        <dbReference type="ChEBI" id="CHEBI:30616"/>
    </ligand>
</feature>
<dbReference type="PANTHER" id="PTHR30270:SF0">
    <property type="entry name" value="THIAMINE-MONOPHOSPHATE KINASE"/>
    <property type="match status" value="1"/>
</dbReference>
<dbReference type="NCBIfam" id="TIGR01379">
    <property type="entry name" value="thiL"/>
    <property type="match status" value="1"/>
</dbReference>
<keyword evidence="2" id="KW-0479">Metal-binding</keyword>
<evidence type="ECO:0000256" key="1">
    <source>
        <dbReference type="ARBA" id="ARBA00022977"/>
    </source>
</evidence>
<dbReference type="Pfam" id="PF00586">
    <property type="entry name" value="AIRS"/>
    <property type="match status" value="1"/>
</dbReference>
<feature type="binding site" evidence="2">
    <location>
        <position position="125"/>
    </location>
    <ligand>
        <name>Mg(2+)</name>
        <dbReference type="ChEBI" id="CHEBI:18420"/>
        <label>1</label>
    </ligand>
</feature>
<dbReference type="SUPFAM" id="SSF56042">
    <property type="entry name" value="PurM C-terminal domain-like"/>
    <property type="match status" value="1"/>
</dbReference>
<evidence type="ECO:0000259" key="3">
    <source>
        <dbReference type="Pfam" id="PF00586"/>
    </source>
</evidence>
<feature type="binding site" evidence="2">
    <location>
        <position position="49"/>
    </location>
    <ligand>
        <name>Mg(2+)</name>
        <dbReference type="ChEBI" id="CHEBI:18420"/>
        <label>2</label>
    </ligand>
</feature>
<name>A0A1H6CFZ3_9HYPH</name>
<comment type="miscellaneous">
    <text evidence="2">Reaction mechanism of ThiL seems to utilize a direct, inline transfer of the gamma-phosphate of ATP to TMP rather than a phosphorylated enzyme intermediate.</text>
</comment>
<comment type="pathway">
    <text evidence="2">Cofactor biosynthesis; thiamine diphosphate biosynthesis; thiamine diphosphate from thiamine phosphate: step 1/1.</text>
</comment>
<dbReference type="Proteomes" id="UP000236743">
    <property type="component" value="Unassembled WGS sequence"/>
</dbReference>
<organism evidence="5 6">
    <name type="scientific">Bosea lathyri</name>
    <dbReference type="NCBI Taxonomy" id="1036778"/>
    <lineage>
        <taxon>Bacteria</taxon>
        <taxon>Pseudomonadati</taxon>
        <taxon>Pseudomonadota</taxon>
        <taxon>Alphaproteobacteria</taxon>
        <taxon>Hyphomicrobiales</taxon>
        <taxon>Boseaceae</taxon>
        <taxon>Bosea</taxon>
    </lineage>
</organism>
<dbReference type="GO" id="GO:0005524">
    <property type="term" value="F:ATP binding"/>
    <property type="evidence" value="ECO:0007669"/>
    <property type="project" value="UniProtKB-UniRule"/>
</dbReference>
<comment type="similarity">
    <text evidence="2">Belongs to the thiamine-monophosphate kinase family.</text>
</comment>
<comment type="caution">
    <text evidence="2">Lacks conserved residue(s) required for the propagation of feature annotation.</text>
</comment>
<feature type="binding site" evidence="2">
    <location>
        <position position="56"/>
    </location>
    <ligand>
        <name>substrate</name>
    </ligand>
</feature>
<dbReference type="EC" id="2.7.4.16" evidence="2"/>
<dbReference type="Gene3D" id="3.90.650.10">
    <property type="entry name" value="PurM-like C-terminal domain"/>
    <property type="match status" value="1"/>
</dbReference>
<comment type="function">
    <text evidence="2">Catalyzes the ATP-dependent phosphorylation of thiamine-monophosphate (TMP) to form thiamine-pyrophosphate (TPP), the active form of vitamin B1.</text>
</comment>
<keyword evidence="2" id="KW-0547">Nucleotide-binding</keyword>
<dbReference type="InterPro" id="IPR016188">
    <property type="entry name" value="PurM-like_N"/>
</dbReference>
<keyword evidence="2" id="KW-0808">Transferase</keyword>
<feature type="binding site" evidence="2">
    <location>
        <position position="49"/>
    </location>
    <ligand>
        <name>Mg(2+)</name>
        <dbReference type="ChEBI" id="CHEBI:18420"/>
        <label>1</label>
    </ligand>
</feature>
<reference evidence="5 6" key="1">
    <citation type="submission" date="2016-10" db="EMBL/GenBank/DDBJ databases">
        <authorList>
            <person name="de Groot N.N."/>
        </authorList>
    </citation>
    <scope>NUCLEOTIDE SEQUENCE [LARGE SCALE GENOMIC DNA]</scope>
    <source>
        <strain evidence="5 6">DSM 26656</strain>
    </source>
</reference>
<dbReference type="Pfam" id="PF02769">
    <property type="entry name" value="AIRS_C"/>
    <property type="match status" value="1"/>
</dbReference>
<dbReference type="HAMAP" id="MF_02128">
    <property type="entry name" value="TMP_kinase"/>
    <property type="match status" value="1"/>
</dbReference>
<proteinExistence type="inferred from homology"/>
<feature type="domain" description="PurM-like N-terminal" evidence="3">
    <location>
        <begin position="31"/>
        <end position="143"/>
    </location>
</feature>
<dbReference type="PIRSF" id="PIRSF005303">
    <property type="entry name" value="Thiam_monoph_kin"/>
    <property type="match status" value="1"/>
</dbReference>
<feature type="binding site" evidence="2">
    <location>
        <position position="221"/>
    </location>
    <ligand>
        <name>Mg(2+)</name>
        <dbReference type="ChEBI" id="CHEBI:18420"/>
        <label>3</label>
    </ligand>
</feature>
<dbReference type="OrthoDB" id="9802811at2"/>
<keyword evidence="2 5" id="KW-0418">Kinase</keyword>
<evidence type="ECO:0000313" key="6">
    <source>
        <dbReference type="Proteomes" id="UP000236743"/>
    </source>
</evidence>
<feature type="binding site" evidence="2">
    <location>
        <position position="32"/>
    </location>
    <ligand>
        <name>Mg(2+)</name>
        <dbReference type="ChEBI" id="CHEBI:18420"/>
        <label>3</label>
    </ligand>
</feature>
<evidence type="ECO:0000259" key="4">
    <source>
        <dbReference type="Pfam" id="PF02769"/>
    </source>
</evidence>
<dbReference type="RefSeq" id="WP_103874542.1">
    <property type="nucleotide sequence ID" value="NZ_FNUY01000010.1"/>
</dbReference>
<dbReference type="CDD" id="cd02194">
    <property type="entry name" value="ThiL"/>
    <property type="match status" value="1"/>
</dbReference>
<feature type="binding site" evidence="2">
    <location>
        <position position="48"/>
    </location>
    <ligand>
        <name>Mg(2+)</name>
        <dbReference type="ChEBI" id="CHEBI:18420"/>
        <label>1</label>
    </ligand>
</feature>
<dbReference type="GO" id="GO:0009030">
    <property type="term" value="F:thiamine-phosphate kinase activity"/>
    <property type="evidence" value="ECO:0007669"/>
    <property type="project" value="UniProtKB-UniRule"/>
</dbReference>